<protein>
    <recommendedName>
        <fullName evidence="2">Vacuolar protein sorting-associated protein 51 homolog</fullName>
    </recommendedName>
</protein>
<dbReference type="GO" id="GO:0005829">
    <property type="term" value="C:cytosol"/>
    <property type="evidence" value="ECO:0007669"/>
    <property type="project" value="GOC"/>
</dbReference>
<dbReference type="AlphaFoldDB" id="A0A1L7WXV0"/>
<evidence type="ECO:0000256" key="3">
    <source>
        <dbReference type="SAM" id="MobiDB-lite"/>
    </source>
</evidence>
<feature type="compositionally biased region" description="Polar residues" evidence="3">
    <location>
        <begin position="36"/>
        <end position="47"/>
    </location>
</feature>
<dbReference type="Pfam" id="PF08700">
    <property type="entry name" value="VPS51_Exo84_N"/>
    <property type="match status" value="1"/>
</dbReference>
<comment type="similarity">
    <text evidence="1 2">Belongs to the VPS51 family.</text>
</comment>
<dbReference type="OrthoDB" id="203678at2759"/>
<dbReference type="InterPro" id="IPR014812">
    <property type="entry name" value="Vps51"/>
</dbReference>
<accession>A0A1L7WXV0</accession>
<dbReference type="GO" id="GO:0032456">
    <property type="term" value="P:endocytic recycling"/>
    <property type="evidence" value="ECO:0007669"/>
    <property type="project" value="TreeGrafter"/>
</dbReference>
<comment type="subcellular location">
    <subcellularLocation>
        <location evidence="2">Golgi apparatus</location>
        <location evidence="2">trans-Golgi network</location>
    </subcellularLocation>
</comment>
<feature type="region of interest" description="Disordered" evidence="3">
    <location>
        <begin position="1"/>
        <end position="54"/>
    </location>
</feature>
<dbReference type="GO" id="GO:0006869">
    <property type="term" value="P:lipid transport"/>
    <property type="evidence" value="ECO:0007669"/>
    <property type="project" value="UniProtKB-UniRule"/>
</dbReference>
<dbReference type="GO" id="GO:0007030">
    <property type="term" value="P:Golgi organization"/>
    <property type="evidence" value="ECO:0007669"/>
    <property type="project" value="UniProtKB-UniRule"/>
</dbReference>
<dbReference type="EMBL" id="FJOG01000010">
    <property type="protein sequence ID" value="CZR57602.1"/>
    <property type="molecule type" value="Genomic_DNA"/>
</dbReference>
<organism evidence="4 5">
    <name type="scientific">Phialocephala subalpina</name>
    <dbReference type="NCBI Taxonomy" id="576137"/>
    <lineage>
        <taxon>Eukaryota</taxon>
        <taxon>Fungi</taxon>
        <taxon>Dikarya</taxon>
        <taxon>Ascomycota</taxon>
        <taxon>Pezizomycotina</taxon>
        <taxon>Leotiomycetes</taxon>
        <taxon>Helotiales</taxon>
        <taxon>Mollisiaceae</taxon>
        <taxon>Phialocephala</taxon>
        <taxon>Phialocephala fortinii species complex</taxon>
    </lineage>
</organism>
<evidence type="ECO:0000313" key="4">
    <source>
        <dbReference type="EMBL" id="CZR57602.1"/>
    </source>
</evidence>
<dbReference type="GO" id="GO:0048193">
    <property type="term" value="P:Golgi vesicle transport"/>
    <property type="evidence" value="ECO:0007669"/>
    <property type="project" value="TreeGrafter"/>
</dbReference>
<dbReference type="GO" id="GO:0042147">
    <property type="term" value="P:retrograde transport, endosome to Golgi"/>
    <property type="evidence" value="ECO:0007669"/>
    <property type="project" value="UniProtKB-UniRule"/>
</dbReference>
<keyword evidence="2" id="KW-0445">Lipid transport</keyword>
<dbReference type="GO" id="GO:0015031">
    <property type="term" value="P:protein transport"/>
    <property type="evidence" value="ECO:0007669"/>
    <property type="project" value="UniProtKB-UniRule"/>
</dbReference>
<dbReference type="GO" id="GO:1990745">
    <property type="term" value="C:EARP complex"/>
    <property type="evidence" value="ECO:0007669"/>
    <property type="project" value="TreeGrafter"/>
</dbReference>
<dbReference type="PANTHER" id="PTHR15954:SF4">
    <property type="entry name" value="VACUOLAR PROTEIN SORTING-ASSOCIATED PROTEIN 51 HOMOLOG"/>
    <property type="match status" value="1"/>
</dbReference>
<dbReference type="Proteomes" id="UP000184330">
    <property type="component" value="Unassembled WGS sequence"/>
</dbReference>
<evidence type="ECO:0000256" key="1">
    <source>
        <dbReference type="ARBA" id="ARBA00006080"/>
    </source>
</evidence>
<comment type="subunit">
    <text evidence="2">Component of the Golgi-associated retrograde protein (GARP) complex.</text>
</comment>
<gene>
    <name evidence="4" type="ORF">PAC_07491</name>
</gene>
<keyword evidence="2" id="KW-0653">Protein transport</keyword>
<dbReference type="GO" id="GO:0016020">
    <property type="term" value="C:membrane"/>
    <property type="evidence" value="ECO:0007669"/>
    <property type="project" value="TreeGrafter"/>
</dbReference>
<sequence>MSTIASPRESSVTGRRIPLISTPTSSSRPSLDIPRSSDNSPNPSGTPSVLPPKRNRAALREYYNLKKAPSQTNPSQIPEDVSETSSIHSYAFSDVAESELDKEGFNAEEYVKKVLKDKTLAELLVTYGGVLREIGALEAEKKALVYDNYSKLISATEMIGRLRGGMDPLDPMARTLDPAVEGIFRRAEEIREGMRLALPEEQKKEKEMSEEEKRVEARRKKTRDVVLRVLETPEKVRTLVAAGKMEEARAMWEPTLELLEKWKERGVGGPDVADCVEDGDAALRGEPAGEKSWVNVRTGD</sequence>
<dbReference type="STRING" id="576137.A0A1L7WXV0"/>
<keyword evidence="5" id="KW-1185">Reference proteome</keyword>
<name>A0A1L7WXV0_9HELO</name>
<keyword evidence="2" id="KW-0333">Golgi apparatus</keyword>
<comment type="function">
    <text evidence="2">Acts as component of the GARP complex that is involved in retrograde transport from early and late endosomes to the trans-Golgi network (TGN).</text>
</comment>
<feature type="compositionally biased region" description="Polar residues" evidence="3">
    <location>
        <begin position="1"/>
        <end position="13"/>
    </location>
</feature>
<keyword evidence="2" id="KW-0813">Transport</keyword>
<reference evidence="4 5" key="1">
    <citation type="submission" date="2016-03" db="EMBL/GenBank/DDBJ databases">
        <authorList>
            <person name="Ploux O."/>
        </authorList>
    </citation>
    <scope>NUCLEOTIDE SEQUENCE [LARGE SCALE GENOMIC DNA]</scope>
    <source>
        <strain evidence="4 5">UAMH 11012</strain>
    </source>
</reference>
<evidence type="ECO:0000313" key="5">
    <source>
        <dbReference type="Proteomes" id="UP000184330"/>
    </source>
</evidence>
<dbReference type="PANTHER" id="PTHR15954">
    <property type="entry name" value="VACUOLAR PROTEIN SORTING-ASSOCIATED PROTEIN 51 HOMOLOG"/>
    <property type="match status" value="1"/>
</dbReference>
<proteinExistence type="inferred from homology"/>
<dbReference type="GO" id="GO:0000938">
    <property type="term" value="C:GARP complex"/>
    <property type="evidence" value="ECO:0007669"/>
    <property type="project" value="UniProtKB-UniRule"/>
</dbReference>
<evidence type="ECO:0000256" key="2">
    <source>
        <dbReference type="RuleBase" id="RU368010"/>
    </source>
</evidence>